<reference evidence="2 3" key="1">
    <citation type="journal article" date="2016" name="Nat. Commun.">
        <title>Thousands of microbial genomes shed light on interconnected biogeochemical processes in an aquifer system.</title>
        <authorList>
            <person name="Anantharaman K."/>
            <person name="Brown C.T."/>
            <person name="Hug L.A."/>
            <person name="Sharon I."/>
            <person name="Castelle C.J."/>
            <person name="Probst A.J."/>
            <person name="Thomas B.C."/>
            <person name="Singh A."/>
            <person name="Wilkins M.J."/>
            <person name="Karaoz U."/>
            <person name="Brodie E.L."/>
            <person name="Williams K.H."/>
            <person name="Hubbard S.S."/>
            <person name="Banfield J.F."/>
        </authorList>
    </citation>
    <scope>NUCLEOTIDE SEQUENCE [LARGE SCALE GENOMIC DNA]</scope>
</reference>
<comment type="caution">
    <text evidence="2">The sequence shown here is derived from an EMBL/GenBank/DDBJ whole genome shotgun (WGS) entry which is preliminary data.</text>
</comment>
<dbReference type="STRING" id="1802758.A3A96_04110"/>
<sequence>MTLEQQRDHIRQLARSKCQRKHPDLFDKMICVGPGSEKGFGPPCDECLAETERKYKAKRAEAHGRELSPKEATEVRKRLGLK</sequence>
<evidence type="ECO:0000313" key="2">
    <source>
        <dbReference type="EMBL" id="OHB01720.1"/>
    </source>
</evidence>
<dbReference type="Proteomes" id="UP000177707">
    <property type="component" value="Unassembled WGS sequence"/>
</dbReference>
<accession>A0A1G2TYL7</accession>
<organism evidence="2 3">
    <name type="scientific">Candidatus Zambryskibacteria bacterium RIFCSPLOWO2_01_FULL_39_39</name>
    <dbReference type="NCBI Taxonomy" id="1802758"/>
    <lineage>
        <taxon>Bacteria</taxon>
        <taxon>Candidatus Zambryskiibacteriota</taxon>
    </lineage>
</organism>
<proteinExistence type="predicted"/>
<feature type="region of interest" description="Disordered" evidence="1">
    <location>
        <begin position="59"/>
        <end position="82"/>
    </location>
</feature>
<evidence type="ECO:0000313" key="3">
    <source>
        <dbReference type="Proteomes" id="UP000177707"/>
    </source>
</evidence>
<evidence type="ECO:0000256" key="1">
    <source>
        <dbReference type="SAM" id="MobiDB-lite"/>
    </source>
</evidence>
<name>A0A1G2TYL7_9BACT</name>
<protein>
    <submittedName>
        <fullName evidence="2">Uncharacterized protein</fullName>
    </submittedName>
</protein>
<dbReference type="AlphaFoldDB" id="A0A1G2TYL7"/>
<dbReference type="EMBL" id="MHWB01000010">
    <property type="protein sequence ID" value="OHB01720.1"/>
    <property type="molecule type" value="Genomic_DNA"/>
</dbReference>
<gene>
    <name evidence="2" type="ORF">A3A96_04110</name>
</gene>